<feature type="signal peptide" evidence="4">
    <location>
        <begin position="1"/>
        <end position="40"/>
    </location>
</feature>
<keyword evidence="7" id="KW-1185">Reference proteome</keyword>
<comment type="caution">
    <text evidence="6">The sequence shown here is derived from an EMBL/GenBank/DDBJ whole genome shotgun (WGS) entry which is preliminary data.</text>
</comment>
<evidence type="ECO:0000256" key="2">
    <source>
        <dbReference type="ARBA" id="ARBA00007639"/>
    </source>
</evidence>
<dbReference type="Proteomes" id="UP001237448">
    <property type="component" value="Unassembled WGS sequence"/>
</dbReference>
<sequence length="340" mass="36680">MDGKHRTGTTRRDFLVRASALATGAAALASGLPFTSPAFAEDSPIKGKNLSYIAFGLQYEYQVTLVARVKELAAQKGVNISVYDGKGDPSTQTTQLLDVVSKQPDIILLNAVDAKLLQGGVRQANEANIPLFMLENLPPEGEWVAYNTFDDVAGGAAGADAIAKLTGGKGRVLEVRGAIGSGQSEKRYKGFHDRAAEKYPDLKIDVLKAEWTADNANSLTLDALTRDPNVAGIWAHNDEMIRGVVAALRQIDRLKLAGEAGHIPIVGFDGTPLGLQRIRDGLQDADVGQNPFSMGESIIKEMENHFSGKPVNKETLIQPVMIYKENVDSPDNWGNRVKKT</sequence>
<proteinExistence type="inferred from homology"/>
<comment type="similarity">
    <text evidence="2">Belongs to the bacterial solute-binding protein 2 family.</text>
</comment>
<dbReference type="InterPro" id="IPR028082">
    <property type="entry name" value="Peripla_BP_I"/>
</dbReference>
<dbReference type="Pfam" id="PF13407">
    <property type="entry name" value="Peripla_BP_4"/>
    <property type="match status" value="1"/>
</dbReference>
<dbReference type="CDD" id="cd01536">
    <property type="entry name" value="PBP1_ABC_sugar_binding-like"/>
    <property type="match status" value="1"/>
</dbReference>
<comment type="subcellular location">
    <subcellularLocation>
        <location evidence="1">Cell envelope</location>
    </subcellularLocation>
</comment>
<gene>
    <name evidence="6" type="ORF">J3R73_001685</name>
</gene>
<dbReference type="InterPro" id="IPR006311">
    <property type="entry name" value="TAT_signal"/>
</dbReference>
<evidence type="ECO:0000259" key="5">
    <source>
        <dbReference type="Pfam" id="PF13407"/>
    </source>
</evidence>
<dbReference type="EMBL" id="JAUSVK010000001">
    <property type="protein sequence ID" value="MDQ0391893.1"/>
    <property type="molecule type" value="Genomic_DNA"/>
</dbReference>
<reference evidence="6 7" key="1">
    <citation type="submission" date="2023-07" db="EMBL/GenBank/DDBJ databases">
        <title>Genomic Encyclopedia of Type Strains, Phase IV (KMG-IV): sequencing the most valuable type-strain genomes for metagenomic binning, comparative biology and taxonomic classification.</title>
        <authorList>
            <person name="Goeker M."/>
        </authorList>
    </citation>
    <scope>NUCLEOTIDE SEQUENCE [LARGE SCALE GENOMIC DNA]</scope>
    <source>
        <strain evidence="6 7">DSM 5896</strain>
    </source>
</reference>
<accession>A0ABU0FCP4</accession>
<dbReference type="RefSeq" id="WP_307424947.1">
    <property type="nucleotide sequence ID" value="NZ_JAUSVK010000001.1"/>
</dbReference>
<evidence type="ECO:0000256" key="3">
    <source>
        <dbReference type="ARBA" id="ARBA00022729"/>
    </source>
</evidence>
<feature type="domain" description="Periplasmic binding protein" evidence="5">
    <location>
        <begin position="61"/>
        <end position="309"/>
    </location>
</feature>
<keyword evidence="3 4" id="KW-0732">Signal</keyword>
<dbReference type="PROSITE" id="PS51318">
    <property type="entry name" value="TAT"/>
    <property type="match status" value="1"/>
</dbReference>
<dbReference type="PANTHER" id="PTHR46847:SF1">
    <property type="entry name" value="D-ALLOSE-BINDING PERIPLASMIC PROTEIN-RELATED"/>
    <property type="match status" value="1"/>
</dbReference>
<feature type="chain" id="PRO_5046038542" evidence="4">
    <location>
        <begin position="41"/>
        <end position="340"/>
    </location>
</feature>
<dbReference type="NCBIfam" id="TIGR01409">
    <property type="entry name" value="TAT_signal_seq"/>
    <property type="match status" value="1"/>
</dbReference>
<evidence type="ECO:0000313" key="6">
    <source>
        <dbReference type="EMBL" id="MDQ0391893.1"/>
    </source>
</evidence>
<protein>
    <submittedName>
        <fullName evidence="6">Ribose transport system substrate-binding protein</fullName>
    </submittedName>
</protein>
<dbReference type="InterPro" id="IPR019546">
    <property type="entry name" value="TAT_signal_bac_arc"/>
</dbReference>
<dbReference type="PANTHER" id="PTHR46847">
    <property type="entry name" value="D-ALLOSE-BINDING PERIPLASMIC PROTEIN-RELATED"/>
    <property type="match status" value="1"/>
</dbReference>
<dbReference type="Gene3D" id="3.40.50.2300">
    <property type="match status" value="2"/>
</dbReference>
<dbReference type="SUPFAM" id="SSF53822">
    <property type="entry name" value="Periplasmic binding protein-like I"/>
    <property type="match status" value="1"/>
</dbReference>
<evidence type="ECO:0000256" key="4">
    <source>
        <dbReference type="SAM" id="SignalP"/>
    </source>
</evidence>
<organism evidence="6 7">
    <name type="scientific">Labrys monachus</name>
    <dbReference type="NCBI Taxonomy" id="217067"/>
    <lineage>
        <taxon>Bacteria</taxon>
        <taxon>Pseudomonadati</taxon>
        <taxon>Pseudomonadota</taxon>
        <taxon>Alphaproteobacteria</taxon>
        <taxon>Hyphomicrobiales</taxon>
        <taxon>Xanthobacteraceae</taxon>
        <taxon>Labrys</taxon>
    </lineage>
</organism>
<name>A0ABU0FCP4_9HYPH</name>
<evidence type="ECO:0000313" key="7">
    <source>
        <dbReference type="Proteomes" id="UP001237448"/>
    </source>
</evidence>
<evidence type="ECO:0000256" key="1">
    <source>
        <dbReference type="ARBA" id="ARBA00004196"/>
    </source>
</evidence>
<dbReference type="InterPro" id="IPR025997">
    <property type="entry name" value="SBP_2_dom"/>
</dbReference>